<dbReference type="InterPro" id="IPR006119">
    <property type="entry name" value="Resolv_N"/>
</dbReference>
<dbReference type="Gene3D" id="3.90.1750.20">
    <property type="entry name" value="Putative Large Serine Recombinase, Chain B, Domain 2"/>
    <property type="match status" value="1"/>
</dbReference>
<dbReference type="Gene3D" id="3.40.50.1390">
    <property type="entry name" value="Resolvase, N-terminal catalytic domain"/>
    <property type="match status" value="1"/>
</dbReference>
<reference evidence="4 5" key="1">
    <citation type="journal article" date="2013" name="Genome Announc.">
        <title>Draft Genome Sequence of the Cellulolytic, Mesophilic, Anaerobic Bacterium Clostridium termitidis Strain CT1112 (DSM 5398).</title>
        <authorList>
            <person name="Lal S."/>
            <person name="Ramachandran U."/>
            <person name="Zhang X."/>
            <person name="Munir R."/>
            <person name="Sparling R."/>
            <person name="Levin D.B."/>
        </authorList>
    </citation>
    <scope>NUCLEOTIDE SEQUENCE [LARGE SCALE GENOMIC DNA]</scope>
    <source>
        <strain evidence="4 5">CT1112</strain>
    </source>
</reference>
<dbReference type="AlphaFoldDB" id="S0FJM5"/>
<dbReference type="STRING" id="1195236.CTER_1705"/>
<feature type="domain" description="Recombinase" evidence="3">
    <location>
        <begin position="183"/>
        <end position="311"/>
    </location>
</feature>
<dbReference type="InterPro" id="IPR011109">
    <property type="entry name" value="DNA_bind_recombinase_dom"/>
</dbReference>
<dbReference type="eggNOG" id="COG1961">
    <property type="taxonomic scope" value="Bacteria"/>
</dbReference>
<dbReference type="GO" id="GO:0003677">
    <property type="term" value="F:DNA binding"/>
    <property type="evidence" value="ECO:0007669"/>
    <property type="project" value="InterPro"/>
</dbReference>
<keyword evidence="1" id="KW-0175">Coiled coil</keyword>
<dbReference type="InterPro" id="IPR038109">
    <property type="entry name" value="DNA_bind_recomb_sf"/>
</dbReference>
<dbReference type="InterPro" id="IPR050639">
    <property type="entry name" value="SSR_resolvase"/>
</dbReference>
<evidence type="ECO:0000313" key="5">
    <source>
        <dbReference type="Proteomes" id="UP000014155"/>
    </source>
</evidence>
<dbReference type="CDD" id="cd00338">
    <property type="entry name" value="Ser_Recombinase"/>
    <property type="match status" value="1"/>
</dbReference>
<dbReference type="PROSITE" id="PS51736">
    <property type="entry name" value="RECOMBINASES_3"/>
    <property type="match status" value="1"/>
</dbReference>
<dbReference type="PANTHER" id="PTHR30461:SF23">
    <property type="entry name" value="DNA RECOMBINASE-RELATED"/>
    <property type="match status" value="1"/>
</dbReference>
<dbReference type="Pfam" id="PF07508">
    <property type="entry name" value="Recombinase"/>
    <property type="match status" value="1"/>
</dbReference>
<dbReference type="SUPFAM" id="SSF53041">
    <property type="entry name" value="Resolvase-like"/>
    <property type="match status" value="1"/>
</dbReference>
<name>S0FJM5_RUMCE</name>
<evidence type="ECO:0000256" key="1">
    <source>
        <dbReference type="SAM" id="Coils"/>
    </source>
</evidence>
<dbReference type="Pfam" id="PF00239">
    <property type="entry name" value="Resolvase"/>
    <property type="match status" value="1"/>
</dbReference>
<dbReference type="Proteomes" id="UP000014155">
    <property type="component" value="Unassembled WGS sequence"/>
</dbReference>
<feature type="coiled-coil region" evidence="1">
    <location>
        <begin position="453"/>
        <end position="504"/>
    </location>
</feature>
<gene>
    <name evidence="4" type="ORF">CTER_1705</name>
</gene>
<dbReference type="PANTHER" id="PTHR30461">
    <property type="entry name" value="DNA-INVERTASE FROM LAMBDOID PROPHAGE"/>
    <property type="match status" value="1"/>
</dbReference>
<dbReference type="RefSeq" id="WP_004625324.1">
    <property type="nucleotide sequence ID" value="NZ_AORV01000028.1"/>
</dbReference>
<dbReference type="InterPro" id="IPR025827">
    <property type="entry name" value="Zn_ribbon_recom_dom"/>
</dbReference>
<protein>
    <submittedName>
        <fullName evidence="4">Resolvase</fullName>
    </submittedName>
</protein>
<comment type="caution">
    <text evidence="4">The sequence shown here is derived from an EMBL/GenBank/DDBJ whole genome shotgun (WGS) entry which is preliminary data.</text>
</comment>
<sequence length="551" mass="63929">MDYLPPLVKGNRLEEFTDVKKTLDETGLSIGGYIRISTKKDSQKTSIDNQKKYINEWARINGYNIVDFYTDVKTGAYSYLRNEMTRLKNDISAGKIKGIASKEISRTSRDILDIIELKRSLVSQGAFFISIKEGYDSRTDDDEFLLVIHAGLAQKERKVTSTRVKITQMIKANEGKTNVAKPAFGYKLSEDGQHLVLNPDTAEIYKLIVDKFIGGWGRLKICKYLNSHGIKTSSGGNNWTTNSILNILSNPVYLGINMYNVTLTVRDSTGKAKRMVRPQDQWIVRENTHPPLISKDRFDRIQQIIQDRKEKDNKEWSCTKKYLLSGLLYCSSCGNKLFGGKIPKNKSKGKSKNDRTDDDYYFYYFDKKITGTCKNKNSNYRMEIVDDMVMNAIKELFASNDIIDERIRQKQYIYDLKLEKDKKDREIVKDKLDNTNFAVKKQQLAFEADAITLDEYRIRLNELRDQKSQLEKKLLLLDQKLKKVDNLEDRYFEIKEKVKGLIHNINNLNYELKDEIVRKIIKKLLSVMAIILHLNIPLKNKIMVIFLNFMI</sequence>
<evidence type="ECO:0000259" key="2">
    <source>
        <dbReference type="PROSITE" id="PS51736"/>
    </source>
</evidence>
<dbReference type="PATRIC" id="fig|1195236.3.peg.2035"/>
<dbReference type="Pfam" id="PF13408">
    <property type="entry name" value="Zn_ribbon_recom"/>
    <property type="match status" value="1"/>
</dbReference>
<dbReference type="EMBL" id="AORV01000028">
    <property type="protein sequence ID" value="EMS72330.1"/>
    <property type="molecule type" value="Genomic_DNA"/>
</dbReference>
<feature type="domain" description="Resolvase/invertase-type recombinase catalytic" evidence="2">
    <location>
        <begin position="29"/>
        <end position="175"/>
    </location>
</feature>
<keyword evidence="5" id="KW-1185">Reference proteome</keyword>
<evidence type="ECO:0000313" key="4">
    <source>
        <dbReference type="EMBL" id="EMS72330.1"/>
    </source>
</evidence>
<proteinExistence type="predicted"/>
<dbReference type="GO" id="GO:0000150">
    <property type="term" value="F:DNA strand exchange activity"/>
    <property type="evidence" value="ECO:0007669"/>
    <property type="project" value="InterPro"/>
</dbReference>
<evidence type="ECO:0000259" key="3">
    <source>
        <dbReference type="PROSITE" id="PS51737"/>
    </source>
</evidence>
<accession>S0FJM5</accession>
<organism evidence="4 5">
    <name type="scientific">Ruminiclostridium cellobioparum subsp. termitidis CT1112</name>
    <dbReference type="NCBI Taxonomy" id="1195236"/>
    <lineage>
        <taxon>Bacteria</taxon>
        <taxon>Bacillati</taxon>
        <taxon>Bacillota</taxon>
        <taxon>Clostridia</taxon>
        <taxon>Eubacteriales</taxon>
        <taxon>Oscillospiraceae</taxon>
        <taxon>Ruminiclostridium</taxon>
    </lineage>
</organism>
<dbReference type="InterPro" id="IPR036162">
    <property type="entry name" value="Resolvase-like_N_sf"/>
</dbReference>
<dbReference type="SMART" id="SM00857">
    <property type="entry name" value="Resolvase"/>
    <property type="match status" value="1"/>
</dbReference>
<dbReference type="PROSITE" id="PS51737">
    <property type="entry name" value="RECOMBINASE_DNA_BIND"/>
    <property type="match status" value="1"/>
</dbReference>